<dbReference type="InterPro" id="IPR036907">
    <property type="entry name" value="5'-Nucleotdase_C_sf"/>
</dbReference>
<protein>
    <submittedName>
        <fullName evidence="8">5'-nucleotidase</fullName>
        <ecNumber evidence="8">3.1.3.5</ecNumber>
        <ecNumber evidence="8">3.6.1.45</ecNumber>
    </submittedName>
</protein>
<evidence type="ECO:0000259" key="6">
    <source>
        <dbReference type="Pfam" id="PF00149"/>
    </source>
</evidence>
<feature type="chain" id="PRO_5015369786" evidence="5">
    <location>
        <begin position="21"/>
        <end position="525"/>
    </location>
</feature>
<dbReference type="Gene3D" id="3.90.780.10">
    <property type="entry name" value="5'-Nucleotidase, C-terminal domain"/>
    <property type="match status" value="1"/>
</dbReference>
<accession>A0A2S2E3G8</accession>
<dbReference type="PROSITE" id="PS00785">
    <property type="entry name" value="5_NUCLEOTIDASE_1"/>
    <property type="match status" value="1"/>
</dbReference>
<evidence type="ECO:0000259" key="7">
    <source>
        <dbReference type="Pfam" id="PF02872"/>
    </source>
</evidence>
<dbReference type="OrthoDB" id="9803927at2"/>
<sequence length="525" mass="58110">MRHLFALVICLVLQACTSLSHTPSVTRVTVLHTNDHHGRFWRNDEGEYGMAARYSLIESIRRDVASQGGVTLLLSGGDINTGVPESDMQDAKPDFLGMKALGYDAMALGNHEFDNPIAVLQQQQQWAEFPFLSANTIVADTGKPLFTPYTLVEKRGLRIAIIGLTTTDTAKIGNPDYTQALQFVSPLDVTPDLIQRINTQHAPDMLLALTHMGHFSDGQHGGNAPGDVTLARGLPRGSLNAIIGGHSQNPVCMKQPNRYRFPYEPDMPCQPDRQNGIWIMQAYEWGKYVGRADFRYQGDRWALENYQLLPVNLTGAARQYPEAPEILELLEPFQRQGQAQLNQVLGFSETHFSGDRQLVRQRPAALGRLITQAQQHAVNADLAVISGGGIRASLPAGPVTYKDVLKVHPFGNTLTYVDLSGRELRDYIRSVNAIGANAGGYPQWSELKWLKSQRGVQTLLIGDSPILDEQQYRLALNSFNASGGDGYPRVDQHPGFVDTGLVDAQILANYIRRNSPLKNHLRLNE</sequence>
<dbReference type="PANTHER" id="PTHR11575:SF46">
    <property type="entry name" value="PROTEIN USHA"/>
    <property type="match status" value="1"/>
</dbReference>
<dbReference type="EC" id="3.1.3.5" evidence="8"/>
<evidence type="ECO:0000313" key="9">
    <source>
        <dbReference type="Proteomes" id="UP000245728"/>
    </source>
</evidence>
<dbReference type="GO" id="GO:0008253">
    <property type="term" value="F:5'-nucleotidase activity"/>
    <property type="evidence" value="ECO:0007669"/>
    <property type="project" value="UniProtKB-EC"/>
</dbReference>
<dbReference type="KEGG" id="salh:HMF8227_01722"/>
<organism evidence="8 9">
    <name type="scientific">Saliniradius amylolyticus</name>
    <dbReference type="NCBI Taxonomy" id="2183582"/>
    <lineage>
        <taxon>Bacteria</taxon>
        <taxon>Pseudomonadati</taxon>
        <taxon>Pseudomonadota</taxon>
        <taxon>Gammaproteobacteria</taxon>
        <taxon>Alteromonadales</taxon>
        <taxon>Alteromonadaceae</taxon>
        <taxon>Saliniradius</taxon>
    </lineage>
</organism>
<evidence type="ECO:0000256" key="3">
    <source>
        <dbReference type="ARBA" id="ARBA00022729"/>
    </source>
</evidence>
<dbReference type="InterPro" id="IPR008334">
    <property type="entry name" value="5'-Nucleotdase_C"/>
</dbReference>
<dbReference type="NCBIfam" id="NF007109">
    <property type="entry name" value="PRK09558.1"/>
    <property type="match status" value="1"/>
</dbReference>
<keyword evidence="2" id="KW-0479">Metal-binding</keyword>
<dbReference type="GO" id="GO:0009166">
    <property type="term" value="P:nucleotide catabolic process"/>
    <property type="evidence" value="ECO:0007669"/>
    <property type="project" value="InterPro"/>
</dbReference>
<dbReference type="InterPro" id="IPR029052">
    <property type="entry name" value="Metallo-depent_PP-like"/>
</dbReference>
<dbReference type="InterPro" id="IPR004843">
    <property type="entry name" value="Calcineurin-like_PHP"/>
</dbReference>
<dbReference type="GO" id="GO:0046872">
    <property type="term" value="F:metal ion binding"/>
    <property type="evidence" value="ECO:0007669"/>
    <property type="project" value="UniProtKB-KW"/>
</dbReference>
<dbReference type="EC" id="3.6.1.45" evidence="8"/>
<dbReference type="SUPFAM" id="SSF55816">
    <property type="entry name" value="5'-nucleotidase (syn. UDP-sugar hydrolase), C-terminal domain"/>
    <property type="match status" value="1"/>
</dbReference>
<dbReference type="GO" id="GO:0008768">
    <property type="term" value="F:UDP-sugar diphosphatase activity"/>
    <property type="evidence" value="ECO:0007669"/>
    <property type="project" value="UniProtKB-EC"/>
</dbReference>
<evidence type="ECO:0000313" key="8">
    <source>
        <dbReference type="EMBL" id="AWL12195.1"/>
    </source>
</evidence>
<name>A0A2S2E3G8_9ALTE</name>
<dbReference type="InterPro" id="IPR006179">
    <property type="entry name" value="5_nucleotidase/apyrase"/>
</dbReference>
<reference evidence="8 9" key="1">
    <citation type="submission" date="2018-05" db="EMBL/GenBank/DDBJ databases">
        <title>Salinimonas sp. HMF8227 Genome sequencing and assembly.</title>
        <authorList>
            <person name="Kang H."/>
            <person name="Kang J."/>
            <person name="Cha I."/>
            <person name="Kim H."/>
            <person name="Joh K."/>
        </authorList>
    </citation>
    <scope>NUCLEOTIDE SEQUENCE [LARGE SCALE GENOMIC DNA]</scope>
    <source>
        <strain evidence="8 9">HMF8227</strain>
    </source>
</reference>
<dbReference type="PRINTS" id="PR01607">
    <property type="entry name" value="APYRASEFAMLY"/>
</dbReference>
<dbReference type="InterPro" id="IPR006146">
    <property type="entry name" value="5'-Nucleotdase_CS"/>
</dbReference>
<dbReference type="PROSITE" id="PS00786">
    <property type="entry name" value="5_NUCLEOTIDASE_2"/>
    <property type="match status" value="1"/>
</dbReference>
<evidence type="ECO:0000256" key="5">
    <source>
        <dbReference type="RuleBase" id="RU362119"/>
    </source>
</evidence>
<feature type="signal peptide" evidence="5">
    <location>
        <begin position="1"/>
        <end position="20"/>
    </location>
</feature>
<keyword evidence="5 8" id="KW-0378">Hydrolase</keyword>
<evidence type="ECO:0000256" key="1">
    <source>
        <dbReference type="ARBA" id="ARBA00006654"/>
    </source>
</evidence>
<gene>
    <name evidence="8" type="primary">ushA</name>
    <name evidence="8" type="ORF">HMF8227_01722</name>
</gene>
<keyword evidence="9" id="KW-1185">Reference proteome</keyword>
<comment type="similarity">
    <text evidence="1 5">Belongs to the 5'-nucleotidase family.</text>
</comment>
<feature type="domain" description="Calcineurin-like phosphoesterase" evidence="6">
    <location>
        <begin position="29"/>
        <end position="247"/>
    </location>
</feature>
<dbReference type="Gene3D" id="3.60.21.10">
    <property type="match status" value="1"/>
</dbReference>
<dbReference type="PANTHER" id="PTHR11575">
    <property type="entry name" value="5'-NUCLEOTIDASE-RELATED"/>
    <property type="match status" value="1"/>
</dbReference>
<dbReference type="SUPFAM" id="SSF56300">
    <property type="entry name" value="Metallo-dependent phosphatases"/>
    <property type="match status" value="1"/>
</dbReference>
<proteinExistence type="inferred from homology"/>
<dbReference type="Pfam" id="PF00149">
    <property type="entry name" value="Metallophos"/>
    <property type="match status" value="1"/>
</dbReference>
<feature type="domain" description="5'-Nucleotidase C-terminal" evidence="7">
    <location>
        <begin position="346"/>
        <end position="489"/>
    </location>
</feature>
<keyword evidence="3 5" id="KW-0732">Signal</keyword>
<dbReference type="PROSITE" id="PS51257">
    <property type="entry name" value="PROKAR_LIPOPROTEIN"/>
    <property type="match status" value="1"/>
</dbReference>
<dbReference type="GO" id="GO:0030288">
    <property type="term" value="C:outer membrane-bounded periplasmic space"/>
    <property type="evidence" value="ECO:0007669"/>
    <property type="project" value="TreeGrafter"/>
</dbReference>
<dbReference type="RefSeq" id="WP_109339790.1">
    <property type="nucleotide sequence ID" value="NZ_CP029347.1"/>
</dbReference>
<dbReference type="GO" id="GO:0000166">
    <property type="term" value="F:nucleotide binding"/>
    <property type="evidence" value="ECO:0007669"/>
    <property type="project" value="UniProtKB-KW"/>
</dbReference>
<dbReference type="AlphaFoldDB" id="A0A2S2E3G8"/>
<evidence type="ECO:0000256" key="4">
    <source>
        <dbReference type="ARBA" id="ARBA00022741"/>
    </source>
</evidence>
<dbReference type="EMBL" id="CP029347">
    <property type="protein sequence ID" value="AWL12195.1"/>
    <property type="molecule type" value="Genomic_DNA"/>
</dbReference>
<keyword evidence="4 5" id="KW-0547">Nucleotide-binding</keyword>
<evidence type="ECO:0000256" key="2">
    <source>
        <dbReference type="ARBA" id="ARBA00022723"/>
    </source>
</evidence>
<dbReference type="Proteomes" id="UP000245728">
    <property type="component" value="Chromosome"/>
</dbReference>
<dbReference type="Pfam" id="PF02872">
    <property type="entry name" value="5_nucleotid_C"/>
    <property type="match status" value="1"/>
</dbReference>